<evidence type="ECO:0000313" key="2">
    <source>
        <dbReference type="Proteomes" id="UP000773614"/>
    </source>
</evidence>
<keyword evidence="2" id="KW-1185">Reference proteome</keyword>
<comment type="caution">
    <text evidence="1">The sequence shown here is derived from an EMBL/GenBank/DDBJ whole genome shotgun (WGS) entry which is preliminary data.</text>
</comment>
<dbReference type="RefSeq" id="WP_161140258.1">
    <property type="nucleotide sequence ID" value="NZ_SPKJ01000024.1"/>
</dbReference>
<sequence>MATLELEMALEIADTEGRAWTEAVRYAAEAAGGELVFVLPDPAEDGSDRSECAIVRLREDDETKLVSIRETDDGFEFRDEAAIDPSLRDFARSSIEVLERLRSDLDFVALPEADERAAA</sequence>
<proteinExistence type="predicted"/>
<dbReference type="AlphaFoldDB" id="A0A964T5N2"/>
<evidence type="ECO:0000313" key="1">
    <source>
        <dbReference type="EMBL" id="MYZ47907.1"/>
    </source>
</evidence>
<name>A0A964T5N2_9HYPH</name>
<organism evidence="1 2">
    <name type="scientific">Propylenella binzhouense</name>
    <dbReference type="NCBI Taxonomy" id="2555902"/>
    <lineage>
        <taxon>Bacteria</taxon>
        <taxon>Pseudomonadati</taxon>
        <taxon>Pseudomonadota</taxon>
        <taxon>Alphaproteobacteria</taxon>
        <taxon>Hyphomicrobiales</taxon>
        <taxon>Propylenellaceae</taxon>
        <taxon>Propylenella</taxon>
    </lineage>
</organism>
<accession>A0A964T5N2</accession>
<dbReference type="Proteomes" id="UP000773614">
    <property type="component" value="Unassembled WGS sequence"/>
</dbReference>
<dbReference type="OrthoDB" id="7907761at2"/>
<dbReference type="EMBL" id="SPKJ01000024">
    <property type="protein sequence ID" value="MYZ47907.1"/>
    <property type="molecule type" value="Genomic_DNA"/>
</dbReference>
<reference evidence="1" key="1">
    <citation type="submission" date="2019-03" db="EMBL/GenBank/DDBJ databases">
        <title>Afifella sp. nov., isolated from activated sludge.</title>
        <authorList>
            <person name="Li Q."/>
            <person name="Liu Y."/>
        </authorList>
    </citation>
    <scope>NUCLEOTIDE SEQUENCE</scope>
    <source>
        <strain evidence="1">L72</strain>
    </source>
</reference>
<gene>
    <name evidence="1" type="ORF">E4O86_09305</name>
</gene>
<protein>
    <submittedName>
        <fullName evidence="1">Uncharacterized protein</fullName>
    </submittedName>
</protein>